<dbReference type="InterPro" id="IPR003593">
    <property type="entry name" value="AAA+_ATPase"/>
</dbReference>
<evidence type="ECO:0000313" key="7">
    <source>
        <dbReference type="EMBL" id="KAF9763147.1"/>
    </source>
</evidence>
<keyword evidence="8" id="KW-1185">Reference proteome</keyword>
<dbReference type="InterPro" id="IPR011545">
    <property type="entry name" value="DEAD/DEAH_box_helicase_dom"/>
</dbReference>
<dbReference type="Pfam" id="PF00271">
    <property type="entry name" value="Helicase_C"/>
    <property type="match status" value="1"/>
</dbReference>
<dbReference type="Gene3D" id="1.10.10.10">
    <property type="entry name" value="Winged helix-like DNA-binding domain superfamily/Winged helix DNA-binding domain"/>
    <property type="match status" value="1"/>
</dbReference>
<dbReference type="InterPro" id="IPR001650">
    <property type="entry name" value="Helicase_C-like"/>
</dbReference>
<dbReference type="InterPro" id="IPR050474">
    <property type="entry name" value="Hel308_SKI2-like"/>
</dbReference>
<dbReference type="PANTHER" id="PTHR47961">
    <property type="entry name" value="DNA POLYMERASE THETA, PUTATIVE (AFU_ORTHOLOGUE AFUA_1G05260)-RELATED"/>
    <property type="match status" value="1"/>
</dbReference>
<dbReference type="SUPFAM" id="SSF158702">
    <property type="entry name" value="Sec63 N-terminal domain-like"/>
    <property type="match status" value="1"/>
</dbReference>
<dbReference type="Pfam" id="PF00270">
    <property type="entry name" value="DEAD"/>
    <property type="match status" value="1"/>
</dbReference>
<feature type="domain" description="Helicase C-terminal" evidence="6">
    <location>
        <begin position="313"/>
        <end position="491"/>
    </location>
</feature>
<evidence type="ECO:0000259" key="6">
    <source>
        <dbReference type="PROSITE" id="PS51194"/>
    </source>
</evidence>
<dbReference type="PROSITE" id="PS51192">
    <property type="entry name" value="HELICASE_ATP_BIND_1"/>
    <property type="match status" value="1"/>
</dbReference>
<dbReference type="GO" id="GO:0003676">
    <property type="term" value="F:nucleic acid binding"/>
    <property type="evidence" value="ECO:0007669"/>
    <property type="project" value="InterPro"/>
</dbReference>
<dbReference type="SMART" id="SM00382">
    <property type="entry name" value="AAA"/>
    <property type="match status" value="1"/>
</dbReference>
<accession>A0A9P6H151</accession>
<dbReference type="Pfam" id="PF23445">
    <property type="entry name" value="WHD_SNRNP200"/>
    <property type="match status" value="1"/>
</dbReference>
<organism evidence="7 8">
    <name type="scientific">Nosema granulosis</name>
    <dbReference type="NCBI Taxonomy" id="83296"/>
    <lineage>
        <taxon>Eukaryota</taxon>
        <taxon>Fungi</taxon>
        <taxon>Fungi incertae sedis</taxon>
        <taxon>Microsporidia</taxon>
        <taxon>Nosematidae</taxon>
        <taxon>Nosema</taxon>
    </lineage>
</organism>
<keyword evidence="1" id="KW-0547">Nucleotide-binding</keyword>
<dbReference type="AlphaFoldDB" id="A0A9P6H151"/>
<dbReference type="InterPro" id="IPR057842">
    <property type="entry name" value="WH_MER3"/>
</dbReference>
<dbReference type="SUPFAM" id="SSF52540">
    <property type="entry name" value="P-loop containing nucleoside triphosphate hydrolases"/>
    <property type="match status" value="1"/>
</dbReference>
<dbReference type="SMART" id="SM00973">
    <property type="entry name" value="Sec63"/>
    <property type="match status" value="1"/>
</dbReference>
<dbReference type="EMBL" id="SBJO01000096">
    <property type="protein sequence ID" value="KAF9763147.1"/>
    <property type="molecule type" value="Genomic_DNA"/>
</dbReference>
<dbReference type="InterPro" id="IPR027417">
    <property type="entry name" value="P-loop_NTPase"/>
</dbReference>
<evidence type="ECO:0000256" key="3">
    <source>
        <dbReference type="ARBA" id="ARBA00022806"/>
    </source>
</evidence>
<keyword evidence="3" id="KW-0347">Helicase</keyword>
<evidence type="ECO:0000256" key="4">
    <source>
        <dbReference type="ARBA" id="ARBA00022840"/>
    </source>
</evidence>
<evidence type="ECO:0000256" key="1">
    <source>
        <dbReference type="ARBA" id="ARBA00022741"/>
    </source>
</evidence>
<dbReference type="FunFam" id="3.40.50.300:FF:003287">
    <property type="entry name" value="U5 small nuclear ribonucleoprotein 200 kDa helicase"/>
    <property type="match status" value="1"/>
</dbReference>
<proteinExistence type="predicted"/>
<dbReference type="InterPro" id="IPR004179">
    <property type="entry name" value="Sec63-dom"/>
</dbReference>
<evidence type="ECO:0000256" key="2">
    <source>
        <dbReference type="ARBA" id="ARBA00022801"/>
    </source>
</evidence>
<evidence type="ECO:0000259" key="5">
    <source>
        <dbReference type="PROSITE" id="PS51192"/>
    </source>
</evidence>
<keyword evidence="4" id="KW-0067">ATP-binding</keyword>
<feature type="domain" description="Helicase ATP-binding" evidence="5">
    <location>
        <begin position="115"/>
        <end position="285"/>
    </location>
</feature>
<dbReference type="OrthoDB" id="2194413at2759"/>
<dbReference type="CDD" id="cd18795">
    <property type="entry name" value="SF2_C_Ski2"/>
    <property type="match status" value="1"/>
</dbReference>
<dbReference type="GO" id="GO:0005524">
    <property type="term" value="F:ATP binding"/>
    <property type="evidence" value="ECO:0007669"/>
    <property type="project" value="UniProtKB-KW"/>
</dbReference>
<dbReference type="Proteomes" id="UP000740883">
    <property type="component" value="Unassembled WGS sequence"/>
</dbReference>
<dbReference type="Gene3D" id="1.10.3380.10">
    <property type="entry name" value="Sec63 N-terminal domain-like domain"/>
    <property type="match status" value="1"/>
</dbReference>
<reference evidence="7 8" key="1">
    <citation type="journal article" date="2020" name="Genome Biol. Evol.">
        <title>Comparative genomics of strictly vertically transmitted, feminizing microsporidia endosymbionts of amphipod crustaceans.</title>
        <authorList>
            <person name="Cormier A."/>
            <person name="Chebbi M.A."/>
            <person name="Giraud I."/>
            <person name="Wattier R."/>
            <person name="Teixeira M."/>
            <person name="Gilbert C."/>
            <person name="Rigaud T."/>
            <person name="Cordaux R."/>
        </authorList>
    </citation>
    <scope>NUCLEOTIDE SEQUENCE [LARGE SCALE GENOMIC DNA]</scope>
    <source>
        <strain evidence="7 8">Ou3-Ou53</strain>
    </source>
</reference>
<dbReference type="InterPro" id="IPR014001">
    <property type="entry name" value="Helicase_ATP-bd"/>
</dbReference>
<dbReference type="InterPro" id="IPR036388">
    <property type="entry name" value="WH-like_DNA-bd_sf"/>
</dbReference>
<sequence length="957" mass="111612">MEETIKKLSIKLNITQDELKHIVRQLFLKDTYQEDLLEFIGYDDIEAVEVLCEHKEYFNAEENIKERKYFTEYILPEFTTREVEQNLLVDTSVVGEDKRYFTYSKFNPVQSQVFEAVYQTNENILVCAPTGAGKTDIALLTILRALKKPHSKIAYIVPMKALASEITVKYKNTLENKTVLEFTGDTEPSSYQLSKADVIICTPEKFDAYTRKLSNVFQNTLDLIIIDEIHILQDERGPVIESIISRIFRYIELKQRTIRIIALSATLPNYQDVGEFIRASRVFNFDQTYRPVSLKTSIIGIHKKTSRLIKEEIFKNKIEDLKSQGKQVIVFVNSRQDTIYSAKLLVDESITTIPKKEIKLPDSLDFLVRHRIGVHHAGLPRNVRHYMEDRFKNGDLDILVSTSTLAWGVNLPAHAVVIRGTTFYDPEAGKFKDMGILDIFQIFGRAGRPQFKITGEACLVTENEKVDKYLDMIKNNIVIESRLLKHIVDVLNPEIYLNSVTSISTGLDWFRSTFMNARLLKNPALYGIKTDERYKEDEVLSEYILLAIKRLEECLLVKIEKNDSLEINRWRFESTEFGRISSFYYLHHPTIKNWLKNLEFIFDEESICKLILSSKDFSNIIVRGDEEYALNEICDYLKINFEQTEELKLYVLLMAHIKNYQVFKFSLKCDSSFIVKNTERILGAFIEVLIYVKKFELVRQCLVLLRKIKKQKTVKNIQKSDFNIQIKKQGQFNIVDVDSEKGYFWCFVISNDNVLACRRSRNVLRLIVECPSEFIEIEIVPDDSKLTFKYKQAVTNDETPLALFPDTNDLDITFNIVYFFSYSEFLKKFVFSLTFDDPENLFLICRTKNDSRILKQEIKTQISLRNFVEGKQINKKVIESVGKAPCKNFICVTTLKEILEIKDENCKVVFLTCRDDSGKYFSFSNILNVCKSRKTIFYEEEMFVKYFRFNILNDHGN</sequence>
<dbReference type="PANTHER" id="PTHR47961:SF4">
    <property type="entry name" value="ACTIVATING SIGNAL COINTEGRATOR 1 COMPLEX SUBUNIT 3"/>
    <property type="match status" value="1"/>
</dbReference>
<gene>
    <name evidence="7" type="primary">ascc3</name>
    <name evidence="7" type="ORF">NGRA_1471</name>
</gene>
<dbReference type="Pfam" id="PF02889">
    <property type="entry name" value="Sec63"/>
    <property type="match status" value="1"/>
</dbReference>
<dbReference type="SMART" id="SM00487">
    <property type="entry name" value="DEXDc"/>
    <property type="match status" value="1"/>
</dbReference>
<evidence type="ECO:0000313" key="8">
    <source>
        <dbReference type="Proteomes" id="UP000740883"/>
    </source>
</evidence>
<keyword evidence="2" id="KW-0378">Hydrolase</keyword>
<dbReference type="SMART" id="SM00490">
    <property type="entry name" value="HELICc"/>
    <property type="match status" value="1"/>
</dbReference>
<dbReference type="GO" id="GO:0005634">
    <property type="term" value="C:nucleus"/>
    <property type="evidence" value="ECO:0007669"/>
    <property type="project" value="TreeGrafter"/>
</dbReference>
<dbReference type="Gene3D" id="3.40.50.300">
    <property type="entry name" value="P-loop containing nucleotide triphosphate hydrolases"/>
    <property type="match status" value="2"/>
</dbReference>
<dbReference type="PROSITE" id="PS51194">
    <property type="entry name" value="HELICASE_CTER"/>
    <property type="match status" value="1"/>
</dbReference>
<protein>
    <submittedName>
        <fullName evidence="7">Activating signal cointegrator 1 complex subunit 3</fullName>
    </submittedName>
</protein>
<comment type="caution">
    <text evidence="7">The sequence shown here is derived from an EMBL/GenBank/DDBJ whole genome shotgun (WGS) entry which is preliminary data.</text>
</comment>
<name>A0A9P6H151_9MICR</name>
<dbReference type="GO" id="GO:0004386">
    <property type="term" value="F:helicase activity"/>
    <property type="evidence" value="ECO:0007669"/>
    <property type="project" value="UniProtKB-KW"/>
</dbReference>
<dbReference type="GO" id="GO:0016787">
    <property type="term" value="F:hydrolase activity"/>
    <property type="evidence" value="ECO:0007669"/>
    <property type="project" value="UniProtKB-KW"/>
</dbReference>